<evidence type="ECO:0000313" key="3">
    <source>
        <dbReference type="EMBL" id="OCL14560.1"/>
    </source>
</evidence>
<keyword evidence="2" id="KW-0472">Membrane</keyword>
<keyword evidence="2" id="KW-1133">Transmembrane helix</keyword>
<proteinExistence type="predicted"/>
<feature type="region of interest" description="Disordered" evidence="1">
    <location>
        <begin position="243"/>
        <end position="276"/>
    </location>
</feature>
<dbReference type="OrthoDB" id="5431149at2759"/>
<feature type="transmembrane region" description="Helical" evidence="2">
    <location>
        <begin position="15"/>
        <end position="36"/>
    </location>
</feature>
<dbReference type="Proteomes" id="UP000250140">
    <property type="component" value="Unassembled WGS sequence"/>
</dbReference>
<sequence length="456" mass="48685">MAIVGKSKLGSHRPFLCILGIIAWVVTAASTVFAVLDAASLFIAKVSFRIVAIVAASLAVASLCCLGLFLMQYVWKRDRIKPQSWYRQHSFAVACILPSAASIVVLLATLVLIKINFNEVARARTGSWTGQLAAKFAIWALAAVSQVTFYSSALISNQPSQESRRAIRAAEPGDGMISEVRETTPPTSLQILTPAYTQKSSLGSLPSPTFSTTSSQSLKSWRESLQQVVRPVTSRTRLIGRHSYARESKSSHSDVQSIDLASQPDGFDTWDTSSVDSQARDTIMQSAPCRGTILETIPGSRPPSPAHALDGPFPLPASGRNSPALSLPPKIYADSSRPPSPALSEAHIHPLFRTDSPTPPPAATPGTVVTASPLSGQVITCPARPYSRMRSNSRTASPSPLINSQGFHGSSSRTPSPPSREMTPPIPDFILTSSPRSSYGGGHAPRKISLHSDAGR</sequence>
<evidence type="ECO:0000313" key="4">
    <source>
        <dbReference type="Proteomes" id="UP000250140"/>
    </source>
</evidence>
<evidence type="ECO:0000256" key="2">
    <source>
        <dbReference type="SAM" id="Phobius"/>
    </source>
</evidence>
<reference evidence="3 4" key="1">
    <citation type="journal article" date="2016" name="Nat. Commun.">
        <title>Ectomycorrhizal ecology is imprinted in the genome of the dominant symbiotic fungus Cenococcum geophilum.</title>
        <authorList>
            <consortium name="DOE Joint Genome Institute"/>
            <person name="Peter M."/>
            <person name="Kohler A."/>
            <person name="Ohm R.A."/>
            <person name="Kuo A."/>
            <person name="Krutzmann J."/>
            <person name="Morin E."/>
            <person name="Arend M."/>
            <person name="Barry K.W."/>
            <person name="Binder M."/>
            <person name="Choi C."/>
            <person name="Clum A."/>
            <person name="Copeland A."/>
            <person name="Grisel N."/>
            <person name="Haridas S."/>
            <person name="Kipfer T."/>
            <person name="LaButti K."/>
            <person name="Lindquist E."/>
            <person name="Lipzen A."/>
            <person name="Maire R."/>
            <person name="Meier B."/>
            <person name="Mihaltcheva S."/>
            <person name="Molinier V."/>
            <person name="Murat C."/>
            <person name="Poggeler S."/>
            <person name="Quandt C.A."/>
            <person name="Sperisen C."/>
            <person name="Tritt A."/>
            <person name="Tisserant E."/>
            <person name="Crous P.W."/>
            <person name="Henrissat B."/>
            <person name="Nehls U."/>
            <person name="Egli S."/>
            <person name="Spatafora J.W."/>
            <person name="Grigoriev I.V."/>
            <person name="Martin F.M."/>
        </authorList>
    </citation>
    <scope>NUCLEOTIDE SEQUENCE [LARGE SCALE GENOMIC DNA]</scope>
    <source>
        <strain evidence="3 4">CBS 207.34</strain>
    </source>
</reference>
<dbReference type="AlphaFoldDB" id="A0A8E2FCB9"/>
<accession>A0A8E2FCB9</accession>
<feature type="transmembrane region" description="Helical" evidence="2">
    <location>
        <begin position="48"/>
        <end position="70"/>
    </location>
</feature>
<keyword evidence="4" id="KW-1185">Reference proteome</keyword>
<feature type="region of interest" description="Disordered" evidence="1">
    <location>
        <begin position="315"/>
        <end position="456"/>
    </location>
</feature>
<organism evidence="3 4">
    <name type="scientific">Glonium stellatum</name>
    <dbReference type="NCBI Taxonomy" id="574774"/>
    <lineage>
        <taxon>Eukaryota</taxon>
        <taxon>Fungi</taxon>
        <taxon>Dikarya</taxon>
        <taxon>Ascomycota</taxon>
        <taxon>Pezizomycotina</taxon>
        <taxon>Dothideomycetes</taxon>
        <taxon>Pleosporomycetidae</taxon>
        <taxon>Gloniales</taxon>
        <taxon>Gloniaceae</taxon>
        <taxon>Glonium</taxon>
    </lineage>
</organism>
<evidence type="ECO:0000256" key="1">
    <source>
        <dbReference type="SAM" id="MobiDB-lite"/>
    </source>
</evidence>
<feature type="compositionally biased region" description="Low complexity" evidence="1">
    <location>
        <begin position="364"/>
        <end position="373"/>
    </location>
</feature>
<feature type="transmembrane region" description="Helical" evidence="2">
    <location>
        <begin position="91"/>
        <end position="113"/>
    </location>
</feature>
<name>A0A8E2FCB9_9PEZI</name>
<dbReference type="EMBL" id="KV748559">
    <property type="protein sequence ID" value="OCL14560.1"/>
    <property type="molecule type" value="Genomic_DNA"/>
</dbReference>
<protein>
    <submittedName>
        <fullName evidence="3">Uncharacterized protein</fullName>
    </submittedName>
</protein>
<gene>
    <name evidence="3" type="ORF">AOQ84DRAFT_22589</name>
</gene>
<feature type="compositionally biased region" description="Low complexity" evidence="1">
    <location>
        <begin position="410"/>
        <end position="423"/>
    </location>
</feature>
<feature type="compositionally biased region" description="Polar residues" evidence="1">
    <location>
        <begin position="389"/>
        <end position="409"/>
    </location>
</feature>
<keyword evidence="2" id="KW-0812">Transmembrane</keyword>